<dbReference type="InParanoid" id="Q9N5J3"/>
<sequence length="349" mass="40024">MLAARGFFKSTRISNRFFAKKSVKNLTNDDVDVLTNPSDEYVDSFMKYHGNGRAVFKREDLAQWRDSFPDYKFKVISLKGAPRVIATAHLCTFRPIDPSINKSIMFMGFGWIDPGFRSPGTAKLQNDMCRVEMDREDDNIVSQINQPAKNFWHKLSKRKEFLDLGHKAGDVGYKTFYSAHDVVLPENLDLSGITVKNAREVPKRDIINYDQTIHPYHREKYIISHMYDRDGFGKVAYDEEGNVIGIGQAVIYENRKDCNLGPIYAENTRVAQAMFAEILKDIKASEKTVVSFEVRSGQLNKDSFCWLTPFLTHKPTRSHVCNLVYTDCVPENIDFSKVYSPTHAQLFMV</sequence>
<dbReference type="WormBase" id="K08A2.2">
    <property type="protein sequence ID" value="CE21036"/>
    <property type="gene ID" value="WBGene00019512"/>
</dbReference>
<dbReference type="AGR" id="WB:WBGene00019512"/>
<proteinExistence type="predicted"/>
<dbReference type="CTD" id="173644"/>
<evidence type="ECO:0000313" key="4">
    <source>
        <dbReference type="WormBase" id="K08A2.2"/>
    </source>
</evidence>
<organism evidence="2 3">
    <name type="scientific">Caenorhabditis elegans</name>
    <dbReference type="NCBI Taxonomy" id="6239"/>
    <lineage>
        <taxon>Eukaryota</taxon>
        <taxon>Metazoa</taxon>
        <taxon>Ecdysozoa</taxon>
        <taxon>Nematoda</taxon>
        <taxon>Chromadorea</taxon>
        <taxon>Rhabditida</taxon>
        <taxon>Rhabditina</taxon>
        <taxon>Rhabditomorpha</taxon>
        <taxon>Rhabditoidea</taxon>
        <taxon>Rhabditidae</taxon>
        <taxon>Peloderinae</taxon>
        <taxon>Caenorhabditis</taxon>
    </lineage>
</organism>
<dbReference type="EMBL" id="BX284602">
    <property type="protein sequence ID" value="CCD67146.1"/>
    <property type="molecule type" value="Genomic_DNA"/>
</dbReference>
<dbReference type="Proteomes" id="UP000001940">
    <property type="component" value="Chromosome II"/>
</dbReference>
<dbReference type="Pfam" id="PF06852">
    <property type="entry name" value="DUF1248"/>
    <property type="match status" value="1"/>
</dbReference>
<dbReference type="PhylomeDB" id="Q9N5J3"/>
<protein>
    <submittedName>
        <fullName evidence="2">DUF1248 domain-containing protein</fullName>
    </submittedName>
</protein>
<dbReference type="PaxDb" id="6239-K08A2.2"/>
<dbReference type="AlphaFoldDB" id="Q9N5J3"/>
<dbReference type="OrthoDB" id="5771378at2759"/>
<dbReference type="FunCoup" id="Q9N5J3">
    <property type="interactions" value="3"/>
</dbReference>
<evidence type="ECO:0000259" key="1">
    <source>
        <dbReference type="Pfam" id="PF06852"/>
    </source>
</evidence>
<dbReference type="PANTHER" id="PTHR21471:SF48">
    <property type="entry name" value="DUF1248 DOMAIN-CONTAINING PROTEIN"/>
    <property type="match status" value="1"/>
</dbReference>
<dbReference type="RefSeq" id="NP_494418.1">
    <property type="nucleotide sequence ID" value="NM_062017.1"/>
</dbReference>
<name>Q9N5J3_CAEEL</name>
<dbReference type="HOGENOM" id="CLU_067662_0_0_1"/>
<evidence type="ECO:0000313" key="2">
    <source>
        <dbReference type="EMBL" id="CCD67146.1"/>
    </source>
</evidence>
<reference evidence="2 3" key="1">
    <citation type="journal article" date="1998" name="Science">
        <title>Genome sequence of the nematode C. elegans: a platform for investigating biology.</title>
        <authorList>
            <consortium name="The C. elegans sequencing consortium"/>
            <person name="Sulson J.E."/>
            <person name="Waterston R."/>
        </authorList>
    </citation>
    <scope>NUCLEOTIDE SEQUENCE [LARGE SCALE GENOMIC DNA]</scope>
    <source>
        <strain evidence="2 3">Bristol N2</strain>
    </source>
</reference>
<feature type="domain" description="DUF1248" evidence="1">
    <location>
        <begin position="28"/>
        <end position="213"/>
    </location>
</feature>
<dbReference type="KEGG" id="cel:CELE_K08A2.2"/>
<dbReference type="OMA" id="PSEKYVD"/>
<dbReference type="PeptideAtlas" id="Q9N5J3"/>
<dbReference type="InterPro" id="IPR009658">
    <property type="entry name" value="DUF1248"/>
</dbReference>
<evidence type="ECO:0000313" key="3">
    <source>
        <dbReference type="Proteomes" id="UP000001940"/>
    </source>
</evidence>
<dbReference type="Bgee" id="WBGene00019512">
    <property type="expression patterns" value="Expressed in adult organism and 2 other cell types or tissues"/>
</dbReference>
<keyword evidence="3" id="KW-1185">Reference proteome</keyword>
<accession>Q9N5J3</accession>
<dbReference type="Gene3D" id="3.40.630.90">
    <property type="match status" value="1"/>
</dbReference>
<dbReference type="PANTHER" id="PTHR21471">
    <property type="entry name" value="GNAT FAMILY ACETYLTRANSFERASE-RELATED"/>
    <property type="match status" value="1"/>
</dbReference>
<dbReference type="UCSC" id="K08A2.2">
    <property type="organism name" value="c. elegans"/>
</dbReference>
<dbReference type="GeneID" id="173644"/>
<dbReference type="STRING" id="6239.K08A2.2.1"/>
<gene>
    <name evidence="2" type="ORF">CELE_K08A2.2</name>
    <name evidence="2 4" type="ORF">K08A2.2</name>
</gene>
<dbReference type="eggNOG" id="ENOG502TH85">
    <property type="taxonomic scope" value="Eukaryota"/>
</dbReference>